<dbReference type="AlphaFoldDB" id="A0AAD3D3E0"/>
<keyword evidence="4" id="KW-1185">Reference proteome</keyword>
<dbReference type="PANTHER" id="PTHR33970:SF1">
    <property type="entry name" value="VIOLAXANTHIN DE-EPOXIDASE, CHLOROPLASTIC"/>
    <property type="match status" value="1"/>
</dbReference>
<accession>A0AAD3D3E0</accession>
<feature type="chain" id="PRO_5042290742" evidence="1">
    <location>
        <begin position="21"/>
        <end position="422"/>
    </location>
</feature>
<protein>
    <submittedName>
        <fullName evidence="3">Violaxanthin de-epoxidase-like 1</fullName>
    </submittedName>
</protein>
<evidence type="ECO:0000256" key="1">
    <source>
        <dbReference type="SAM" id="SignalP"/>
    </source>
</evidence>
<dbReference type="Pfam" id="PF07137">
    <property type="entry name" value="VDE"/>
    <property type="match status" value="1"/>
</dbReference>
<reference evidence="3 4" key="1">
    <citation type="journal article" date="2021" name="Sci. Rep.">
        <title>The genome of the diatom Chaetoceros tenuissimus carries an ancient integrated fragment of an extant virus.</title>
        <authorList>
            <person name="Hongo Y."/>
            <person name="Kimura K."/>
            <person name="Takaki Y."/>
            <person name="Yoshida Y."/>
            <person name="Baba S."/>
            <person name="Kobayashi G."/>
            <person name="Nagasaki K."/>
            <person name="Hano T."/>
            <person name="Tomaru Y."/>
        </authorList>
    </citation>
    <scope>NUCLEOTIDE SEQUENCE [LARGE SCALE GENOMIC DNA]</scope>
    <source>
        <strain evidence="3 4">NIES-3715</strain>
    </source>
</reference>
<dbReference type="InterPro" id="IPR012674">
    <property type="entry name" value="Calycin"/>
</dbReference>
<proteinExistence type="predicted"/>
<dbReference type="Gene3D" id="2.40.128.20">
    <property type="match status" value="1"/>
</dbReference>
<evidence type="ECO:0000313" key="4">
    <source>
        <dbReference type="Proteomes" id="UP001054902"/>
    </source>
</evidence>
<feature type="domain" description="VDE lipocalin" evidence="2">
    <location>
        <begin position="120"/>
        <end position="373"/>
    </location>
</feature>
<feature type="signal peptide" evidence="1">
    <location>
        <begin position="1"/>
        <end position="20"/>
    </location>
</feature>
<dbReference type="EMBL" id="BLLK01000057">
    <property type="protein sequence ID" value="GFH57116.1"/>
    <property type="molecule type" value="Genomic_DNA"/>
</dbReference>
<dbReference type="GO" id="GO:0046422">
    <property type="term" value="F:violaxanthin de-epoxidase activity"/>
    <property type="evidence" value="ECO:0007669"/>
    <property type="project" value="InterPro"/>
</dbReference>
<gene>
    <name evidence="3" type="ORF">CTEN210_13592</name>
</gene>
<sequence>MKFSTTILTLVMMQPMASNAFTSSHPHLSTSPLCLQRNNNDYRSLDLSIFDSQPITKSSTSLQMKSSNQFQKAFASATLSAALLLSSALPTFAETAASTVQNYDGFAEYAKENQMEKSDVGCFINKCGDETKNLFSNPRGIKGVSCLGRCKGEQSCATRCFAEFGSEDLNNWLSCTIEENECVKVPKNVDNSAEKKGYTNTVEKFDPSILIGEWYKTDGLNPNYDLFDCQTNTFQVSPGVDDNSELDMGIFFRVPRPESAGGGFWENDLTEHMIVDAVKKDMPNENGRTMHTAGKMYGLSFDENWYILGQSDGKGDIPPFIVVAYKGHTLQGNYEGSFIYAKERILPSAAVPAVTEVLAKNGLDFKDFTRIDNTCSTDTLALNDEKAGTGTSTTDWIDLVVGEGGVIDWISPGWRGEYKAKK</sequence>
<dbReference type="InterPro" id="IPR010788">
    <property type="entry name" value="VDE_dom"/>
</dbReference>
<dbReference type="PANTHER" id="PTHR33970">
    <property type="entry name" value="VIOLAXANTHIN DE-EPOXIDASE, CHLOROPLASTIC-RELATED"/>
    <property type="match status" value="1"/>
</dbReference>
<dbReference type="InterPro" id="IPR044682">
    <property type="entry name" value="VDE"/>
</dbReference>
<organism evidence="3 4">
    <name type="scientific">Chaetoceros tenuissimus</name>
    <dbReference type="NCBI Taxonomy" id="426638"/>
    <lineage>
        <taxon>Eukaryota</taxon>
        <taxon>Sar</taxon>
        <taxon>Stramenopiles</taxon>
        <taxon>Ochrophyta</taxon>
        <taxon>Bacillariophyta</taxon>
        <taxon>Coscinodiscophyceae</taxon>
        <taxon>Chaetocerotophycidae</taxon>
        <taxon>Chaetocerotales</taxon>
        <taxon>Chaetocerotaceae</taxon>
        <taxon>Chaetoceros</taxon>
    </lineage>
</organism>
<evidence type="ECO:0000259" key="2">
    <source>
        <dbReference type="Pfam" id="PF07137"/>
    </source>
</evidence>
<dbReference type="GO" id="GO:0010028">
    <property type="term" value="P:xanthophyll cycle"/>
    <property type="evidence" value="ECO:0007669"/>
    <property type="project" value="InterPro"/>
</dbReference>
<keyword evidence="1" id="KW-0732">Signal</keyword>
<dbReference type="SUPFAM" id="SSF50814">
    <property type="entry name" value="Lipocalins"/>
    <property type="match status" value="1"/>
</dbReference>
<dbReference type="Proteomes" id="UP001054902">
    <property type="component" value="Unassembled WGS sequence"/>
</dbReference>
<name>A0AAD3D3E0_9STRA</name>
<comment type="caution">
    <text evidence="3">The sequence shown here is derived from an EMBL/GenBank/DDBJ whole genome shotgun (WGS) entry which is preliminary data.</text>
</comment>
<evidence type="ECO:0000313" key="3">
    <source>
        <dbReference type="EMBL" id="GFH57116.1"/>
    </source>
</evidence>